<dbReference type="Proteomes" id="UP000635606">
    <property type="component" value="Unassembled WGS sequence"/>
</dbReference>
<sequence length="90" mass="9918">MNRHPRPPAPITYELRIHGHLDPHWSTWFAGFTLTPEDDGTTTLEGTVIDQAELHGLLTKIRDLGTTLVSVTSTDAPNHEHGSTTDPPAR</sequence>
<name>A0A8J4A7E9_9ACTN</name>
<proteinExistence type="predicted"/>
<evidence type="ECO:0000313" key="1">
    <source>
        <dbReference type="EMBL" id="GIJ75270.1"/>
    </source>
</evidence>
<comment type="caution">
    <text evidence="1">The sequence shown here is derived from an EMBL/GenBank/DDBJ whole genome shotgun (WGS) entry which is preliminary data.</text>
</comment>
<evidence type="ECO:0000313" key="2">
    <source>
        <dbReference type="Proteomes" id="UP000635606"/>
    </source>
</evidence>
<reference evidence="1" key="1">
    <citation type="submission" date="2021-01" db="EMBL/GenBank/DDBJ databases">
        <title>Whole genome shotgun sequence of Virgisporangium ochraceum NBRC 16418.</title>
        <authorList>
            <person name="Komaki H."/>
            <person name="Tamura T."/>
        </authorList>
    </citation>
    <scope>NUCLEOTIDE SEQUENCE</scope>
    <source>
        <strain evidence="1">NBRC 16418</strain>
    </source>
</reference>
<accession>A0A8J4A7E9</accession>
<keyword evidence="2" id="KW-1185">Reference proteome</keyword>
<gene>
    <name evidence="1" type="ORF">Voc01_101870</name>
</gene>
<organism evidence="1 2">
    <name type="scientific">Virgisporangium ochraceum</name>
    <dbReference type="NCBI Taxonomy" id="65505"/>
    <lineage>
        <taxon>Bacteria</taxon>
        <taxon>Bacillati</taxon>
        <taxon>Actinomycetota</taxon>
        <taxon>Actinomycetes</taxon>
        <taxon>Micromonosporales</taxon>
        <taxon>Micromonosporaceae</taxon>
        <taxon>Virgisporangium</taxon>
    </lineage>
</organism>
<dbReference type="RefSeq" id="WP_239161083.1">
    <property type="nucleotide sequence ID" value="NZ_BOPH01000152.1"/>
</dbReference>
<dbReference type="AlphaFoldDB" id="A0A8J4A7E9"/>
<dbReference type="EMBL" id="BOPH01000152">
    <property type="protein sequence ID" value="GIJ75270.1"/>
    <property type="molecule type" value="Genomic_DNA"/>
</dbReference>
<protein>
    <submittedName>
        <fullName evidence="1">Uncharacterized protein</fullName>
    </submittedName>
</protein>